<evidence type="ECO:0000313" key="2">
    <source>
        <dbReference type="EMBL" id="KAF5320669.1"/>
    </source>
</evidence>
<dbReference type="CDD" id="cd20557">
    <property type="entry name" value="CYCLIN_ScPCL1-like"/>
    <property type="match status" value="1"/>
</dbReference>
<gene>
    <name evidence="2" type="ORF">D9619_001194</name>
</gene>
<dbReference type="OrthoDB" id="10250320at2759"/>
<dbReference type="PANTHER" id="PTHR15615:SF10">
    <property type="entry name" value="PHO85 CYCLIN-2-RELATED"/>
    <property type="match status" value="1"/>
</dbReference>
<dbReference type="GO" id="GO:0000307">
    <property type="term" value="C:cyclin-dependent protein kinase holoenzyme complex"/>
    <property type="evidence" value="ECO:0007669"/>
    <property type="project" value="TreeGrafter"/>
</dbReference>
<evidence type="ECO:0008006" key="4">
    <source>
        <dbReference type="Google" id="ProtNLM"/>
    </source>
</evidence>
<evidence type="ECO:0000313" key="3">
    <source>
        <dbReference type="Proteomes" id="UP000567179"/>
    </source>
</evidence>
<dbReference type="GO" id="GO:0016538">
    <property type="term" value="F:cyclin-dependent protein serine/threonine kinase regulator activity"/>
    <property type="evidence" value="ECO:0007669"/>
    <property type="project" value="TreeGrafter"/>
</dbReference>
<feature type="compositionally biased region" description="Low complexity" evidence="1">
    <location>
        <begin position="180"/>
        <end position="215"/>
    </location>
</feature>
<dbReference type="InterPro" id="IPR013922">
    <property type="entry name" value="Cyclin_PHO80-like"/>
</dbReference>
<dbReference type="SUPFAM" id="SSF47954">
    <property type="entry name" value="Cyclin-like"/>
    <property type="match status" value="1"/>
</dbReference>
<dbReference type="AlphaFoldDB" id="A0A8H5F1X8"/>
<dbReference type="EMBL" id="JAACJJ010000028">
    <property type="protein sequence ID" value="KAF5320669.1"/>
    <property type="molecule type" value="Genomic_DNA"/>
</dbReference>
<proteinExistence type="predicted"/>
<dbReference type="PANTHER" id="PTHR15615">
    <property type="match status" value="1"/>
</dbReference>
<protein>
    <recommendedName>
        <fullName evidence="4">Cyclin N-terminal domain-containing protein</fullName>
    </recommendedName>
</protein>
<reference evidence="2 3" key="1">
    <citation type="journal article" date="2020" name="ISME J.">
        <title>Uncovering the hidden diversity of litter-decomposition mechanisms in mushroom-forming fungi.</title>
        <authorList>
            <person name="Floudas D."/>
            <person name="Bentzer J."/>
            <person name="Ahren D."/>
            <person name="Johansson T."/>
            <person name="Persson P."/>
            <person name="Tunlid A."/>
        </authorList>
    </citation>
    <scope>NUCLEOTIDE SEQUENCE [LARGE SCALE GENOMIC DNA]</scope>
    <source>
        <strain evidence="2 3">CBS 101986</strain>
    </source>
</reference>
<dbReference type="GO" id="GO:0005634">
    <property type="term" value="C:nucleus"/>
    <property type="evidence" value="ECO:0007669"/>
    <property type="project" value="TreeGrafter"/>
</dbReference>
<name>A0A8H5F1X8_9AGAR</name>
<feature type="compositionally biased region" description="Polar residues" evidence="1">
    <location>
        <begin position="363"/>
        <end position="381"/>
    </location>
</feature>
<feature type="region of interest" description="Disordered" evidence="1">
    <location>
        <begin position="167"/>
        <end position="219"/>
    </location>
</feature>
<feature type="region of interest" description="Disordered" evidence="1">
    <location>
        <begin position="94"/>
        <end position="145"/>
    </location>
</feature>
<evidence type="ECO:0000256" key="1">
    <source>
        <dbReference type="SAM" id="MobiDB-lite"/>
    </source>
</evidence>
<feature type="region of interest" description="Disordered" evidence="1">
    <location>
        <begin position="441"/>
        <end position="476"/>
    </location>
</feature>
<feature type="compositionally biased region" description="Low complexity" evidence="1">
    <location>
        <begin position="398"/>
        <end position="410"/>
    </location>
</feature>
<feature type="region of interest" description="Disordered" evidence="1">
    <location>
        <begin position="398"/>
        <end position="418"/>
    </location>
</feature>
<dbReference type="GO" id="GO:0019901">
    <property type="term" value="F:protein kinase binding"/>
    <property type="evidence" value="ECO:0007669"/>
    <property type="project" value="InterPro"/>
</dbReference>
<dbReference type="InterPro" id="IPR036915">
    <property type="entry name" value="Cyclin-like_sf"/>
</dbReference>
<feature type="region of interest" description="Disordered" evidence="1">
    <location>
        <begin position="363"/>
        <end position="385"/>
    </location>
</feature>
<comment type="caution">
    <text evidence="2">The sequence shown here is derived from an EMBL/GenBank/DDBJ whole genome shotgun (WGS) entry which is preliminary data.</text>
</comment>
<keyword evidence="3" id="KW-1185">Reference proteome</keyword>
<feature type="compositionally biased region" description="Low complexity" evidence="1">
    <location>
        <begin position="127"/>
        <end position="145"/>
    </location>
</feature>
<dbReference type="Proteomes" id="UP000567179">
    <property type="component" value="Unassembled WGS sequence"/>
</dbReference>
<sequence>MPCTRHRVFLATLIVTAKYLNDSSPKNVHWSNYAVLFDVAEINLMEKQLLYLLDYELRFTEQELCEHFAPFLVPTSLETSLSARSSAVSKVARAGKARAEAQQQSIPMLPTPADEKEPQYPAPAHLAASSATDSSSLPTSASSGSATAAITSAVRGIARRLSAAHLRQGNAPAPAHVNISSDSTASASTSASDLASLTDDTGSSSSSSGWASNNDSDADDEHDALISIVEPSSSSSSLAKSFGNAVLAGPGTMKKPFSLRPVPVQAYKTPNGARDITPTRARKLSDTSSINTVMASPSVSRKAQFQGSRIASNSSMKRALPASVSIQLPISGSQKKTEQVSLLSASSTVPALPALTGSLSRTGLRQRTGAATASQQSEQYQGTYSSCNTSSSGFSSLSASTISTASSGPSPLKSTTPTRGVGAIISRMWGAAAANLKAGVSHSSSSNTLGVSSQDVLSASETRPLISSTESRGAVA</sequence>
<organism evidence="2 3">
    <name type="scientific">Psilocybe cf. subviscida</name>
    <dbReference type="NCBI Taxonomy" id="2480587"/>
    <lineage>
        <taxon>Eukaryota</taxon>
        <taxon>Fungi</taxon>
        <taxon>Dikarya</taxon>
        <taxon>Basidiomycota</taxon>
        <taxon>Agaricomycotina</taxon>
        <taxon>Agaricomycetes</taxon>
        <taxon>Agaricomycetidae</taxon>
        <taxon>Agaricales</taxon>
        <taxon>Agaricineae</taxon>
        <taxon>Strophariaceae</taxon>
        <taxon>Psilocybe</taxon>
    </lineage>
</organism>
<dbReference type="Gene3D" id="1.10.472.10">
    <property type="entry name" value="Cyclin-like"/>
    <property type="match status" value="1"/>
</dbReference>
<accession>A0A8H5F1X8</accession>